<evidence type="ECO:0000259" key="1">
    <source>
        <dbReference type="Pfam" id="PF00561"/>
    </source>
</evidence>
<dbReference type="PANTHER" id="PTHR43798:SF33">
    <property type="entry name" value="HYDROLASE, PUTATIVE (AFU_ORTHOLOGUE AFUA_2G14860)-RELATED"/>
    <property type="match status" value="1"/>
</dbReference>
<proteinExistence type="predicted"/>
<dbReference type="Gene3D" id="3.40.50.1820">
    <property type="entry name" value="alpha/beta hydrolase"/>
    <property type="match status" value="1"/>
</dbReference>
<dbReference type="Proteomes" id="UP001647436">
    <property type="component" value="Unassembled WGS sequence"/>
</dbReference>
<gene>
    <name evidence="2" type="primary">menH_1</name>
    <name evidence="2" type="ORF">DJFAAGMI_00020</name>
</gene>
<dbReference type="PANTHER" id="PTHR43798">
    <property type="entry name" value="MONOACYLGLYCEROL LIPASE"/>
    <property type="match status" value="1"/>
</dbReference>
<dbReference type="InterPro" id="IPR029058">
    <property type="entry name" value="AB_hydrolase_fold"/>
</dbReference>
<name>A0ABS5LLX5_9BURK</name>
<dbReference type="GO" id="GO:0070205">
    <property type="term" value="F:2-succinyl-6-hydroxy-2,4-cyclohexadiene-1-carboxylate synthase activity"/>
    <property type="evidence" value="ECO:0007669"/>
    <property type="project" value="UniProtKB-EC"/>
</dbReference>
<dbReference type="InterPro" id="IPR000073">
    <property type="entry name" value="AB_hydrolase_1"/>
</dbReference>
<reference evidence="2 3" key="1">
    <citation type="submission" date="2020-03" db="EMBL/GenBank/DDBJ databases">
        <title>The role of nitrogen metabolism on polyethylene biodegradation.</title>
        <authorList>
            <person name="Peixoto J."/>
            <person name="Vizzotto C.S."/>
            <person name="Ramos A."/>
            <person name="Alves G."/>
            <person name="Steindorff A."/>
            <person name="Kruger R."/>
        </authorList>
    </citation>
    <scope>NUCLEOTIDE SEQUENCE [LARGE SCALE GENOMIC DNA]</scope>
    <source>
        <strain evidence="2 3">PE63</strain>
    </source>
</reference>
<dbReference type="Pfam" id="PF00561">
    <property type="entry name" value="Abhydrolase_1"/>
    <property type="match status" value="1"/>
</dbReference>
<sequence>MHKRLRPNSFKKIMSQTSPALPLPASCYALCAGYEIHYLDWQPQGPTKATVIAWHGLARTGRDMDALAQFLVAQGYRVICPDTLGRGLSQWSRNPREEYRLRFYARLAHELMDALALQQVHWVGTSMGGAIGTVCASGLFEPDLRHRILTLTLNDNAPELAEAALARIKSYAGRPPVFDTVAELEGFFRAAYKPYGWLSDFEWRKLTETSTRRCDDGRVTPHYDPRMIEQFTEHDNDYLLWDHYDSLQLPVLLLRGEESDLVLKPVAEQMQQRGPGVRGLLTWLEVPDCGHAPALNVSTHFEAVLSHLHQA</sequence>
<accession>A0ABS5LLX5</accession>
<dbReference type="SUPFAM" id="SSF53474">
    <property type="entry name" value="alpha/beta-Hydrolases"/>
    <property type="match status" value="1"/>
</dbReference>
<comment type="caution">
    <text evidence="2">The sequence shown here is derived from an EMBL/GenBank/DDBJ whole genome shotgun (WGS) entry which is preliminary data.</text>
</comment>
<keyword evidence="3" id="KW-1185">Reference proteome</keyword>
<dbReference type="InterPro" id="IPR050266">
    <property type="entry name" value="AB_hydrolase_sf"/>
</dbReference>
<organism evidence="2 3">
    <name type="scientific">Comamonas brasiliensis</name>
    <dbReference type="NCBI Taxonomy" id="1812482"/>
    <lineage>
        <taxon>Bacteria</taxon>
        <taxon>Pseudomonadati</taxon>
        <taxon>Pseudomonadota</taxon>
        <taxon>Betaproteobacteria</taxon>
        <taxon>Burkholderiales</taxon>
        <taxon>Comamonadaceae</taxon>
        <taxon>Comamonas</taxon>
    </lineage>
</organism>
<dbReference type="EMBL" id="JAANES010000001">
    <property type="protein sequence ID" value="MBS3017321.1"/>
    <property type="molecule type" value="Genomic_DNA"/>
</dbReference>
<feature type="domain" description="AB hydrolase-1" evidence="1">
    <location>
        <begin position="51"/>
        <end position="293"/>
    </location>
</feature>
<evidence type="ECO:0000313" key="2">
    <source>
        <dbReference type="EMBL" id="MBS3017321.1"/>
    </source>
</evidence>
<keyword evidence="2" id="KW-0456">Lyase</keyword>
<dbReference type="EC" id="4.2.99.20" evidence="2"/>
<protein>
    <submittedName>
        <fullName evidence="2">2-succinyl-6-hydroxy-2, 4-cyclohexadiene-1-carboxylate synthase</fullName>
        <ecNumber evidence="2">4.2.99.20</ecNumber>
    </submittedName>
</protein>
<evidence type="ECO:0000313" key="3">
    <source>
        <dbReference type="Proteomes" id="UP001647436"/>
    </source>
</evidence>